<dbReference type="SUPFAM" id="SSF158372">
    <property type="entry name" value="AF1782-like"/>
    <property type="match status" value="1"/>
</dbReference>
<proteinExistence type="predicted"/>
<dbReference type="InterPro" id="IPR036809">
    <property type="entry name" value="AF1782-like_sf"/>
</dbReference>
<gene>
    <name evidence="1" type="ORF">B1B_08347</name>
</gene>
<dbReference type="AlphaFoldDB" id="T1ARB7"/>
<dbReference type="Gene3D" id="1.20.1270.90">
    <property type="entry name" value="AF1782-like"/>
    <property type="match status" value="1"/>
</dbReference>
<dbReference type="EMBL" id="AUZY01005433">
    <property type="protein sequence ID" value="EQD59078.1"/>
    <property type="molecule type" value="Genomic_DNA"/>
</dbReference>
<protein>
    <submittedName>
        <fullName evidence="1">Protein containing DUF357</fullName>
    </submittedName>
</protein>
<evidence type="ECO:0000313" key="1">
    <source>
        <dbReference type="EMBL" id="EQD59078.1"/>
    </source>
</evidence>
<comment type="caution">
    <text evidence="1">The sequence shown here is derived from an EMBL/GenBank/DDBJ whole genome shotgun (WGS) entry which is preliminary data.</text>
</comment>
<accession>T1ARB7</accession>
<sequence length="36" mass="3997">LNCISAINYSYGWLDAGVRLGILSGSGDHRLFVHYK</sequence>
<reference evidence="1" key="2">
    <citation type="journal article" date="2014" name="ISME J.">
        <title>Microbial stratification in low pH oxic and suboxic macroscopic growths along an acid mine drainage.</title>
        <authorList>
            <person name="Mendez-Garcia C."/>
            <person name="Mesa V."/>
            <person name="Sprenger R.R."/>
            <person name="Richter M."/>
            <person name="Diez M.S."/>
            <person name="Solano J."/>
            <person name="Bargiela R."/>
            <person name="Golyshina O.V."/>
            <person name="Manteca A."/>
            <person name="Ramos J.L."/>
            <person name="Gallego J.R."/>
            <person name="Llorente I."/>
            <person name="Martins Dos Santos V.A."/>
            <person name="Jensen O.N."/>
            <person name="Pelaez A.I."/>
            <person name="Sanchez J."/>
            <person name="Ferrer M."/>
        </authorList>
    </citation>
    <scope>NUCLEOTIDE SEQUENCE</scope>
</reference>
<organism evidence="1">
    <name type="scientific">mine drainage metagenome</name>
    <dbReference type="NCBI Taxonomy" id="410659"/>
    <lineage>
        <taxon>unclassified sequences</taxon>
        <taxon>metagenomes</taxon>
        <taxon>ecological metagenomes</taxon>
    </lineage>
</organism>
<name>T1ARB7_9ZZZZ</name>
<feature type="non-terminal residue" evidence="1">
    <location>
        <position position="1"/>
    </location>
</feature>
<reference evidence="1" key="1">
    <citation type="submission" date="2013-08" db="EMBL/GenBank/DDBJ databases">
        <authorList>
            <person name="Mendez C."/>
            <person name="Richter M."/>
            <person name="Ferrer M."/>
            <person name="Sanchez J."/>
        </authorList>
    </citation>
    <scope>NUCLEOTIDE SEQUENCE</scope>
</reference>